<dbReference type="InterPro" id="IPR011990">
    <property type="entry name" value="TPR-like_helical_dom_sf"/>
</dbReference>
<sequence length="342" mass="39180">MKLSLNGLLADLEDGTTDRTPLSSARPTQRGHDLVWKYWLDYLPRINEPTLTPVIGVMKAFFTMLAKERRGQLGDRLSVSSLIEYSVRFKAIYQRKHDTDMGSIRELQTRRKPYERPTNHIETKAGLRRLRPLQSSIFLPYESTKPIETVAILRHLRSESNPLFPRSSFDPSNITSIQALNIESKSQSEENDIVLQPEMAYAEPIFYRLVKLEQECIESLHEKASKGTLDTKQWRALIALHRSLLDEHHDFFLVSQRPSASPALRLLASEYSMPARLTAITESDIIDKEVWTGVVHYWYLKASGKAPTTGRLHHHLAILARPNTLQQRTDSMIFPSSASYDL</sequence>
<comment type="caution">
    <text evidence="1">The sequence shown here is derived from an EMBL/GenBank/DDBJ whole genome shotgun (WGS) entry which is preliminary data.</text>
</comment>
<dbReference type="EMBL" id="PQXO01000670">
    <property type="protein sequence ID" value="TGO83281.1"/>
    <property type="molecule type" value="Genomic_DNA"/>
</dbReference>
<protein>
    <submittedName>
        <fullName evidence="1">Uncharacterized protein</fullName>
    </submittedName>
</protein>
<accession>A0A4Z1KAW1</accession>
<dbReference type="SUPFAM" id="SSF48452">
    <property type="entry name" value="TPR-like"/>
    <property type="match status" value="1"/>
</dbReference>
<dbReference type="Proteomes" id="UP000297280">
    <property type="component" value="Unassembled WGS sequence"/>
</dbReference>
<organism evidence="1 2">
    <name type="scientific">Botrytis porri</name>
    <dbReference type="NCBI Taxonomy" id="87229"/>
    <lineage>
        <taxon>Eukaryota</taxon>
        <taxon>Fungi</taxon>
        <taxon>Dikarya</taxon>
        <taxon>Ascomycota</taxon>
        <taxon>Pezizomycotina</taxon>
        <taxon>Leotiomycetes</taxon>
        <taxon>Helotiales</taxon>
        <taxon>Sclerotiniaceae</taxon>
        <taxon>Botrytis</taxon>
    </lineage>
</organism>
<name>A0A4Z1KAW1_9HELO</name>
<evidence type="ECO:0000313" key="1">
    <source>
        <dbReference type="EMBL" id="TGO83281.1"/>
    </source>
</evidence>
<evidence type="ECO:0000313" key="2">
    <source>
        <dbReference type="Proteomes" id="UP000297280"/>
    </source>
</evidence>
<reference evidence="1 2" key="1">
    <citation type="submission" date="2017-12" db="EMBL/GenBank/DDBJ databases">
        <title>Comparative genomics of Botrytis spp.</title>
        <authorList>
            <person name="Valero-Jimenez C.A."/>
            <person name="Tapia P."/>
            <person name="Veloso J."/>
            <person name="Silva-Moreno E."/>
            <person name="Staats M."/>
            <person name="Valdes J.H."/>
            <person name="Van Kan J.A.L."/>
        </authorList>
    </citation>
    <scope>NUCLEOTIDE SEQUENCE [LARGE SCALE GENOMIC DNA]</scope>
    <source>
        <strain evidence="1 2">MUCL3349</strain>
    </source>
</reference>
<proteinExistence type="predicted"/>
<gene>
    <name evidence="1" type="ORF">BPOR_0671g00010</name>
</gene>
<dbReference type="AlphaFoldDB" id="A0A4Z1KAW1"/>
<keyword evidence="2" id="KW-1185">Reference proteome</keyword>
<dbReference type="STRING" id="87229.A0A4Z1KAW1"/>